<dbReference type="Pfam" id="PF13843">
    <property type="entry name" value="DDE_Tnp_1_7"/>
    <property type="match status" value="1"/>
</dbReference>
<comment type="caution">
    <text evidence="3">The sequence shown here is derived from an EMBL/GenBank/DDBJ whole genome shotgun (WGS) entry which is preliminary data.</text>
</comment>
<gene>
    <name evidence="3" type="ORF">AMELA_G00109740</name>
</gene>
<dbReference type="OrthoDB" id="118105at2759"/>
<feature type="compositionally biased region" description="Acidic residues" evidence="1">
    <location>
        <begin position="15"/>
        <end position="24"/>
    </location>
</feature>
<reference evidence="3 4" key="1">
    <citation type="submission" date="2020-02" db="EMBL/GenBank/DDBJ databases">
        <title>A chromosome-scale genome assembly of the black bullhead catfish (Ameiurus melas).</title>
        <authorList>
            <person name="Wen M."/>
            <person name="Zham M."/>
            <person name="Cabau C."/>
            <person name="Klopp C."/>
            <person name="Donnadieu C."/>
            <person name="Roques C."/>
            <person name="Bouchez O."/>
            <person name="Lampietro C."/>
            <person name="Jouanno E."/>
            <person name="Herpin A."/>
            <person name="Louis A."/>
            <person name="Berthelot C."/>
            <person name="Parey E."/>
            <person name="Roest-Crollius H."/>
            <person name="Braasch I."/>
            <person name="Postlethwait J."/>
            <person name="Robinson-Rechavi M."/>
            <person name="Echchiki A."/>
            <person name="Begum T."/>
            <person name="Montfort J."/>
            <person name="Schartl M."/>
            <person name="Bobe J."/>
            <person name="Guiguen Y."/>
        </authorList>
    </citation>
    <scope>NUCLEOTIDE SEQUENCE [LARGE SCALE GENOMIC DNA]</scope>
    <source>
        <strain evidence="3">M_S1</strain>
        <tissue evidence="3">Blood</tissue>
    </source>
</reference>
<feature type="compositionally biased region" description="Acidic residues" evidence="1">
    <location>
        <begin position="33"/>
        <end position="43"/>
    </location>
</feature>
<organism evidence="3 4">
    <name type="scientific">Ameiurus melas</name>
    <name type="common">Black bullhead</name>
    <name type="synonym">Silurus melas</name>
    <dbReference type="NCBI Taxonomy" id="219545"/>
    <lineage>
        <taxon>Eukaryota</taxon>
        <taxon>Metazoa</taxon>
        <taxon>Chordata</taxon>
        <taxon>Craniata</taxon>
        <taxon>Vertebrata</taxon>
        <taxon>Euteleostomi</taxon>
        <taxon>Actinopterygii</taxon>
        <taxon>Neopterygii</taxon>
        <taxon>Teleostei</taxon>
        <taxon>Ostariophysi</taxon>
        <taxon>Siluriformes</taxon>
        <taxon>Ictaluridae</taxon>
        <taxon>Ameiurus</taxon>
    </lineage>
</organism>
<evidence type="ECO:0000256" key="1">
    <source>
        <dbReference type="SAM" id="MobiDB-lite"/>
    </source>
</evidence>
<protein>
    <recommendedName>
        <fullName evidence="2">PiggyBac transposable element-derived protein domain-containing protein</fullName>
    </recommendedName>
</protein>
<dbReference type="Proteomes" id="UP000593565">
    <property type="component" value="Unassembled WGS sequence"/>
</dbReference>
<feature type="domain" description="PiggyBac transposable element-derived protein" evidence="2">
    <location>
        <begin position="170"/>
        <end position="541"/>
    </location>
</feature>
<feature type="region of interest" description="Disordered" evidence="1">
    <location>
        <begin position="1"/>
        <end position="162"/>
    </location>
</feature>
<sequence>MAKATRRAVSPLREEVEEEVEEVEECVRRESDESGDEVSEVNSDECVSGSEAEAMFLEEHIILDGQSSDVDSDMEQTPDTSSPLDKRPRGAERRDRTPSGDESRPRAPLRGSVSRRRTRSTGKAREKRKGSGTSGERWNDVDVPDVTPRQPTFRPANSPGPRLIRTAMYTAMELFQLFFSTSVLHGIIRNTNDFGSRRGSAPANPWTDLTLEEMFSFMSVLIYMSIVKCSSFTDYWRGGKLYSLPFPKQVMTGKRFLTICQTFRLSSVADDAANEEKRGTAAFDRLCKIKPLYQEIRDACKRNYHPGQEISIDERMVASKARVGIRQDTKNKPVRWGYKLFVLADSRNGYTWDFFIYEGKPKADGGKGFAYDVVMELIETRSLGTGYKLFVDAFYTSPTLFRDLLRRKIWSCGTIRATRSGFPKGKDNRLDWKSPRGTVRWIRKDSLLFLQWRDTRDVSLCSTLHAAHGKDTVQRRAKGPDGRWAVKDVPIPPVVKEYNQCTGGADLSDALMGYYKILHKTQKWYKTFFYRFMDIAIVNAFILHKELAKGKGEVPMHQKAFRETLAEELAEFGCRPTGRPVCPVPSRAHHRPVHISGDSTAGRLKCRHCHAKTPVKCSSCEVPLCFVPSRDCYNDWHVAKNL</sequence>
<evidence type="ECO:0000313" key="4">
    <source>
        <dbReference type="Proteomes" id="UP000593565"/>
    </source>
</evidence>
<dbReference type="InterPro" id="IPR029526">
    <property type="entry name" value="PGBD"/>
</dbReference>
<dbReference type="EMBL" id="JAAGNN010000009">
    <property type="protein sequence ID" value="KAF4084770.1"/>
    <property type="molecule type" value="Genomic_DNA"/>
</dbReference>
<feature type="compositionally biased region" description="Basic and acidic residues" evidence="1">
    <location>
        <begin position="84"/>
        <end position="105"/>
    </location>
</feature>
<dbReference type="PANTHER" id="PTHR46599:SF3">
    <property type="entry name" value="PIGGYBAC TRANSPOSABLE ELEMENT-DERIVED PROTEIN 4"/>
    <property type="match status" value="1"/>
</dbReference>
<proteinExistence type="predicted"/>
<name>A0A7J6APS0_AMEME</name>
<dbReference type="AlphaFoldDB" id="A0A7J6APS0"/>
<feature type="compositionally biased region" description="Basic residues" evidence="1">
    <location>
        <begin position="113"/>
        <end position="130"/>
    </location>
</feature>
<evidence type="ECO:0000313" key="3">
    <source>
        <dbReference type="EMBL" id="KAF4084770.1"/>
    </source>
</evidence>
<accession>A0A7J6APS0</accession>
<evidence type="ECO:0000259" key="2">
    <source>
        <dbReference type="Pfam" id="PF13843"/>
    </source>
</evidence>
<keyword evidence="4" id="KW-1185">Reference proteome</keyword>
<dbReference type="PANTHER" id="PTHR46599">
    <property type="entry name" value="PIGGYBAC TRANSPOSABLE ELEMENT-DERIVED PROTEIN 4"/>
    <property type="match status" value="1"/>
</dbReference>